<accession>D9IXK9</accession>
<evidence type="ECO:0000313" key="4">
    <source>
        <dbReference type="EMBL" id="AIE11692.1"/>
    </source>
</evidence>
<keyword evidence="2" id="KW-0813">Transport</keyword>
<keyword evidence="3" id="KW-0934">Plastid</keyword>
<dbReference type="RefSeq" id="YP_003795295.2">
    <property type="nucleotide sequence ID" value="NC_014340.2"/>
</dbReference>
<dbReference type="InterPro" id="IPR036121">
    <property type="entry name" value="ATPase_F1/V1/A1_a/bsu_N_sf"/>
</dbReference>
<dbReference type="GeneID" id="9480932"/>
<gene>
    <name evidence="3" type="primary">atpB</name>
    <name evidence="4" type="synonym">atpB-1</name>
</gene>
<dbReference type="EMBL" id="KM062135">
    <property type="protein sequence ID" value="AIE11692.1"/>
    <property type="molecule type" value="mRNA"/>
</dbReference>
<dbReference type="GO" id="GO:0016787">
    <property type="term" value="F:hydrolase activity"/>
    <property type="evidence" value="ECO:0007669"/>
    <property type="project" value="UniProtKB-KW"/>
</dbReference>
<reference evidence="3" key="1">
    <citation type="journal article" date="2010" name="Proc. Natl. Acad. Sci. U.S.A.">
        <title>A common red algal origin of the apicomplexan, dinoflagellate, and heterokont plastids.</title>
        <authorList>
            <person name="Janouskovec J."/>
            <person name="Horak A."/>
            <person name="Obornik M."/>
            <person name="Lukes J."/>
            <person name="Keeling P.J."/>
        </authorList>
    </citation>
    <scope>NUCLEOTIDE SEQUENCE</scope>
    <source>
        <strain evidence="3">CCMP2878</strain>
    </source>
</reference>
<proteinExistence type="evidence at transcript level"/>
<dbReference type="EMBL" id="HM222967">
    <property type="protein sequence ID" value="ADJ66537.2"/>
    <property type="molecule type" value="Genomic_DNA"/>
</dbReference>
<dbReference type="GO" id="GO:1902600">
    <property type="term" value="P:proton transmembrane transport"/>
    <property type="evidence" value="ECO:0007669"/>
    <property type="project" value="InterPro"/>
</dbReference>
<dbReference type="AlphaFoldDB" id="D9IXK9"/>
<protein>
    <submittedName>
        <fullName evidence="3">ATP synthase CF1 beta subunit</fullName>
        <ecNumber evidence="4">3.6.3.52</ecNumber>
    </submittedName>
</protein>
<keyword evidence="3" id="KW-0150">Chloroplast</keyword>
<name>D9IXK9_9ALVE</name>
<sequence length="142" mass="15510">MKNFAAPRILGNLIQISGPIVSAYFSQQDRNTPSIYHAVYLVRTVINAMWNFLIRAGVCPPKKLCTTCEVQGLTSTKEVQLMTLQGSSGLGLGMLAITHQLPLCFPVGQIVLGRMLNVLGNPIDRLGPLWRFLIADTVNSGQ</sequence>
<dbReference type="GO" id="GO:0046034">
    <property type="term" value="P:ATP metabolic process"/>
    <property type="evidence" value="ECO:0007669"/>
    <property type="project" value="InterPro"/>
</dbReference>
<evidence type="ECO:0000313" key="3">
    <source>
        <dbReference type="EMBL" id="ADJ66537.2"/>
    </source>
</evidence>
<dbReference type="Gene3D" id="3.40.50.12240">
    <property type="match status" value="1"/>
</dbReference>
<dbReference type="SUPFAM" id="SSF50615">
    <property type="entry name" value="N-terminal domain of alpha and beta subunits of F1 ATP synthase"/>
    <property type="match status" value="1"/>
</dbReference>
<dbReference type="EC" id="3.6.3.52" evidence="4"/>
<reference evidence="4" key="3">
    <citation type="submission" date="2013-12" db="EMBL/GenBank/DDBJ databases">
        <title>Evolution of chloroplast transcript processing in Plasmodium and its chromerids algal relatives.</title>
        <authorList>
            <person name="Dorrell R.G."/>
            <person name="Drew J."/>
            <person name="Nisbet R.E.R."/>
            <person name="Howe C.J."/>
        </authorList>
    </citation>
    <scope>NUCLEOTIDE SEQUENCE</scope>
    <source>
        <strain evidence="4">CCMP2878</strain>
    </source>
</reference>
<evidence type="ECO:0000256" key="1">
    <source>
        <dbReference type="ARBA" id="ARBA00008936"/>
    </source>
</evidence>
<reference evidence="3" key="2">
    <citation type="submission" date="2013-03" db="EMBL/GenBank/DDBJ databases">
        <title>Split photosystem protein, linear topology, and growth of structural complexity in the recombination-driven plastid genome of Chromera velia.</title>
        <authorList>
            <person name="Janouskovec J."/>
            <person name="Sobotka R."/>
            <person name="Lai D.-H."/>
            <person name="Flegontov P."/>
            <person name="Konik P."/>
            <person name="Komenda J."/>
            <person name="Ali S."/>
            <person name="Prasil O."/>
            <person name="Pain A."/>
            <person name="Obornik M."/>
            <person name="Lukes J."/>
            <person name="Keeling P.J."/>
        </authorList>
    </citation>
    <scope>NUCLEOTIDE SEQUENCE</scope>
    <source>
        <strain evidence="3">CCMP2878</strain>
    </source>
</reference>
<keyword evidence="4" id="KW-0378">Hydrolase</keyword>
<organism evidence="3">
    <name type="scientific">Chromera velia</name>
    <dbReference type="NCBI Taxonomy" id="505693"/>
    <lineage>
        <taxon>Eukaryota</taxon>
        <taxon>Sar</taxon>
        <taxon>Alveolata</taxon>
        <taxon>Colpodellida</taxon>
        <taxon>Chromeraceae</taxon>
        <taxon>Chromera</taxon>
    </lineage>
</organism>
<comment type="similarity">
    <text evidence="1">Belongs to the ATPase alpha/beta chains family.</text>
</comment>
<geneLocation type="chloroplast" evidence="3"/>
<evidence type="ECO:0000256" key="2">
    <source>
        <dbReference type="ARBA" id="ARBA00022448"/>
    </source>
</evidence>